<gene>
    <name evidence="1" type="ORF">LG368_11935</name>
</gene>
<organism evidence="1 2">
    <name type="scientific">Marinomonas algarum</name>
    <dbReference type="NCBI Taxonomy" id="2883105"/>
    <lineage>
        <taxon>Bacteria</taxon>
        <taxon>Pseudomonadati</taxon>
        <taxon>Pseudomonadota</taxon>
        <taxon>Gammaproteobacteria</taxon>
        <taxon>Oceanospirillales</taxon>
        <taxon>Oceanospirillaceae</taxon>
        <taxon>Marinomonas</taxon>
    </lineage>
</organism>
<keyword evidence="2" id="KW-1185">Reference proteome</keyword>
<protein>
    <submittedName>
        <fullName evidence="1">Uncharacterized protein</fullName>
    </submittedName>
</protein>
<evidence type="ECO:0000313" key="1">
    <source>
        <dbReference type="EMBL" id="MCB5162603.1"/>
    </source>
</evidence>
<sequence length="73" mass="8166">MESRKLIEVLAAARGFGVQSIAQLEFFLKVAYSDPLTILEIADTDDATSLEYKKRWGNLSSYQVVAHTETETV</sequence>
<dbReference type="AlphaFoldDB" id="A0A9X1INP1"/>
<comment type="caution">
    <text evidence="1">The sequence shown here is derived from an EMBL/GenBank/DDBJ whole genome shotgun (WGS) entry which is preliminary data.</text>
</comment>
<dbReference type="Proteomes" id="UP001139095">
    <property type="component" value="Unassembled WGS sequence"/>
</dbReference>
<accession>A0A9X1INP1</accession>
<proteinExistence type="predicted"/>
<dbReference type="RefSeq" id="WP_226754949.1">
    <property type="nucleotide sequence ID" value="NZ_JAJATW010000019.1"/>
</dbReference>
<evidence type="ECO:0000313" key="2">
    <source>
        <dbReference type="Proteomes" id="UP001139095"/>
    </source>
</evidence>
<name>A0A9X1INP1_9GAMM</name>
<reference evidence="1" key="1">
    <citation type="submission" date="2021-10" db="EMBL/GenBank/DDBJ databases">
        <title>Marinomonas pontica sp. nov., isolated from the Black Sea.</title>
        <authorList>
            <person name="Zhao L.-H."/>
            <person name="Xue J.-H."/>
        </authorList>
    </citation>
    <scope>NUCLEOTIDE SEQUENCE</scope>
    <source>
        <strain evidence="1">E8</strain>
    </source>
</reference>
<dbReference type="EMBL" id="JAJATW010000019">
    <property type="protein sequence ID" value="MCB5162603.1"/>
    <property type="molecule type" value="Genomic_DNA"/>
</dbReference>